<organism evidence="2 4">
    <name type="scientific">Cucumis melo var. makuwa</name>
    <name type="common">Oriental melon</name>
    <dbReference type="NCBI Taxonomy" id="1194695"/>
    <lineage>
        <taxon>Eukaryota</taxon>
        <taxon>Viridiplantae</taxon>
        <taxon>Streptophyta</taxon>
        <taxon>Embryophyta</taxon>
        <taxon>Tracheophyta</taxon>
        <taxon>Spermatophyta</taxon>
        <taxon>Magnoliopsida</taxon>
        <taxon>eudicotyledons</taxon>
        <taxon>Gunneridae</taxon>
        <taxon>Pentapetalae</taxon>
        <taxon>rosids</taxon>
        <taxon>fabids</taxon>
        <taxon>Cucurbitales</taxon>
        <taxon>Cucurbitaceae</taxon>
        <taxon>Benincaseae</taxon>
        <taxon>Cucumis</taxon>
    </lineage>
</organism>
<comment type="caution">
    <text evidence="2">The sequence shown here is derived from an EMBL/GenBank/DDBJ whole genome shotgun (WGS) entry which is preliminary data.</text>
</comment>
<evidence type="ECO:0000313" key="2">
    <source>
        <dbReference type="EMBL" id="TYK20281.1"/>
    </source>
</evidence>
<gene>
    <name evidence="2" type="ORF">E5676_scaffold134G004210</name>
    <name evidence="1" type="ORF">E6C27_scaffold255G00040</name>
</gene>
<evidence type="ECO:0000313" key="4">
    <source>
        <dbReference type="Proteomes" id="UP000321947"/>
    </source>
</evidence>
<dbReference type="EMBL" id="SSTD01006426">
    <property type="protein sequence ID" value="TYK20281.1"/>
    <property type="molecule type" value="Genomic_DNA"/>
</dbReference>
<dbReference type="OrthoDB" id="1740512at2759"/>
<evidence type="ECO:0000313" key="3">
    <source>
        <dbReference type="Proteomes" id="UP000321393"/>
    </source>
</evidence>
<evidence type="ECO:0000313" key="1">
    <source>
        <dbReference type="EMBL" id="KAA0064305.1"/>
    </source>
</evidence>
<reference evidence="3 4" key="1">
    <citation type="submission" date="2019-08" db="EMBL/GenBank/DDBJ databases">
        <title>Draft genome sequences of two oriental melons (Cucumis melo L. var makuwa).</title>
        <authorList>
            <person name="Kwon S.-Y."/>
        </authorList>
    </citation>
    <scope>NUCLEOTIDE SEQUENCE [LARGE SCALE GENOMIC DNA]</scope>
    <source>
        <strain evidence="4">cv. Chang Bougi</strain>
        <strain evidence="3">cv. SW 3</strain>
        <tissue evidence="2">Leaf</tissue>
    </source>
</reference>
<dbReference type="Proteomes" id="UP000321393">
    <property type="component" value="Unassembled WGS sequence"/>
</dbReference>
<dbReference type="Proteomes" id="UP000321947">
    <property type="component" value="Unassembled WGS sequence"/>
</dbReference>
<dbReference type="AlphaFoldDB" id="A0A5D3D9P5"/>
<accession>A0A5D3D9P5</accession>
<sequence>MGTMRQQSICTIQSRAAKHLKESEFPGSGRVLCFEDLGAHFKRWKQKMFFLMLQKKFDTEEARSKKYGVGRYLRYQMADDRSVET</sequence>
<name>A0A5D3D9P5_CUCMM</name>
<proteinExistence type="predicted"/>
<dbReference type="EMBL" id="SSTE01001889">
    <property type="protein sequence ID" value="KAA0064305.1"/>
    <property type="molecule type" value="Genomic_DNA"/>
</dbReference>
<protein>
    <submittedName>
        <fullName evidence="2">Uncharacterized protein</fullName>
    </submittedName>
</protein>